<protein>
    <submittedName>
        <fullName evidence="1">Uncharacterized protein</fullName>
    </submittedName>
</protein>
<evidence type="ECO:0000313" key="2">
    <source>
        <dbReference type="Proteomes" id="UP001286456"/>
    </source>
</evidence>
<dbReference type="Gene3D" id="3.40.50.1820">
    <property type="entry name" value="alpha/beta hydrolase"/>
    <property type="match status" value="1"/>
</dbReference>
<dbReference type="Proteomes" id="UP001286456">
    <property type="component" value="Unassembled WGS sequence"/>
</dbReference>
<comment type="caution">
    <text evidence="1">The sequence shown here is derived from an EMBL/GenBank/DDBJ whole genome shotgun (WGS) entry which is preliminary data.</text>
</comment>
<organism evidence="1 2">
    <name type="scientific">Cercophora scortea</name>
    <dbReference type="NCBI Taxonomy" id="314031"/>
    <lineage>
        <taxon>Eukaryota</taxon>
        <taxon>Fungi</taxon>
        <taxon>Dikarya</taxon>
        <taxon>Ascomycota</taxon>
        <taxon>Pezizomycotina</taxon>
        <taxon>Sordariomycetes</taxon>
        <taxon>Sordariomycetidae</taxon>
        <taxon>Sordariales</taxon>
        <taxon>Lasiosphaeriaceae</taxon>
        <taxon>Cercophora</taxon>
    </lineage>
</organism>
<evidence type="ECO:0000313" key="1">
    <source>
        <dbReference type="EMBL" id="KAK3331962.1"/>
    </source>
</evidence>
<dbReference type="EMBL" id="JAUEPO010000002">
    <property type="protein sequence ID" value="KAK3331962.1"/>
    <property type="molecule type" value="Genomic_DNA"/>
</dbReference>
<name>A0AAE0IVY2_9PEZI</name>
<sequence length="323" mass="35085">MANAKINTFPVTVHEYPSSQPNRFDYAYEHGVSSSTPDSTPANALVFIGGLGDGPHGVPYVRTIARKIAAQVTDVPFSVFEVRLSSSFSGWGYSTLARDVEEIARFVVYLRTVLGKRKVVIMGHSTGCQDCLEYYRHLEKGRVDGEDGEVNGEGVPEVDGVILQGPVSDREAMAVLGVEKGEVERVVEFAKGMVDKGKGEEIVPREMVEGILGGSPVTAYRVWSLAGVGGDDDYFSSDLPDDKVKAIWGRLRQPVLIVPSAEDEFVPGTIDVAALVKRWESFCLPGMASELSGLIPGANHRVDDARAQEWLAERVVRFLAGLV</sequence>
<keyword evidence="2" id="KW-1185">Reference proteome</keyword>
<dbReference type="Pfam" id="PF08538">
    <property type="entry name" value="DUF1749"/>
    <property type="match status" value="1"/>
</dbReference>
<dbReference type="InterPro" id="IPR013744">
    <property type="entry name" value="SidJ"/>
</dbReference>
<accession>A0AAE0IVY2</accession>
<reference evidence="1" key="2">
    <citation type="submission" date="2023-06" db="EMBL/GenBank/DDBJ databases">
        <authorList>
            <consortium name="Lawrence Berkeley National Laboratory"/>
            <person name="Haridas S."/>
            <person name="Hensen N."/>
            <person name="Bonometti L."/>
            <person name="Westerberg I."/>
            <person name="Brannstrom I.O."/>
            <person name="Guillou S."/>
            <person name="Cros-Aarteil S."/>
            <person name="Calhoun S."/>
            <person name="Kuo A."/>
            <person name="Mondo S."/>
            <person name="Pangilinan J."/>
            <person name="Riley R."/>
            <person name="Labutti K."/>
            <person name="Andreopoulos B."/>
            <person name="Lipzen A."/>
            <person name="Chen C."/>
            <person name="Yanf M."/>
            <person name="Daum C."/>
            <person name="Ng V."/>
            <person name="Clum A."/>
            <person name="Steindorff A."/>
            <person name="Ohm R."/>
            <person name="Martin F."/>
            <person name="Silar P."/>
            <person name="Natvig D."/>
            <person name="Lalanne C."/>
            <person name="Gautier V."/>
            <person name="Ament-Velasquez S.L."/>
            <person name="Kruys A."/>
            <person name="Hutchinson M.I."/>
            <person name="Powell A.J."/>
            <person name="Barry K."/>
            <person name="Miller A.N."/>
            <person name="Grigoriev I.V."/>
            <person name="Debuchy R."/>
            <person name="Gladieux P."/>
            <person name="Thoren M.H."/>
            <person name="Johannesson H."/>
        </authorList>
    </citation>
    <scope>NUCLEOTIDE SEQUENCE</scope>
    <source>
        <strain evidence="1">SMH4131-1</strain>
    </source>
</reference>
<reference evidence="1" key="1">
    <citation type="journal article" date="2023" name="Mol. Phylogenet. Evol.">
        <title>Genome-scale phylogeny and comparative genomics of the fungal order Sordariales.</title>
        <authorList>
            <person name="Hensen N."/>
            <person name="Bonometti L."/>
            <person name="Westerberg I."/>
            <person name="Brannstrom I.O."/>
            <person name="Guillou S."/>
            <person name="Cros-Aarteil S."/>
            <person name="Calhoun S."/>
            <person name="Haridas S."/>
            <person name="Kuo A."/>
            <person name="Mondo S."/>
            <person name="Pangilinan J."/>
            <person name="Riley R."/>
            <person name="LaButti K."/>
            <person name="Andreopoulos B."/>
            <person name="Lipzen A."/>
            <person name="Chen C."/>
            <person name="Yan M."/>
            <person name="Daum C."/>
            <person name="Ng V."/>
            <person name="Clum A."/>
            <person name="Steindorff A."/>
            <person name="Ohm R.A."/>
            <person name="Martin F."/>
            <person name="Silar P."/>
            <person name="Natvig D.O."/>
            <person name="Lalanne C."/>
            <person name="Gautier V."/>
            <person name="Ament-Velasquez S.L."/>
            <person name="Kruys A."/>
            <person name="Hutchinson M.I."/>
            <person name="Powell A.J."/>
            <person name="Barry K."/>
            <person name="Miller A.N."/>
            <person name="Grigoriev I.V."/>
            <person name="Debuchy R."/>
            <person name="Gladieux P."/>
            <person name="Hiltunen Thoren M."/>
            <person name="Johannesson H."/>
        </authorList>
    </citation>
    <scope>NUCLEOTIDE SEQUENCE</scope>
    <source>
        <strain evidence="1">SMH4131-1</strain>
    </source>
</reference>
<dbReference type="PANTHER" id="PTHR31591">
    <property type="entry name" value="UPF0613 PROTEIN PB24D3.06C"/>
    <property type="match status" value="1"/>
</dbReference>
<dbReference type="AlphaFoldDB" id="A0AAE0IVY2"/>
<dbReference type="SUPFAM" id="SSF53474">
    <property type="entry name" value="alpha/beta-Hydrolases"/>
    <property type="match status" value="1"/>
</dbReference>
<dbReference type="PANTHER" id="PTHR31591:SF7">
    <property type="entry name" value="DUF1749-DOMAIN-CONTAINING PROTEIN"/>
    <property type="match status" value="1"/>
</dbReference>
<gene>
    <name evidence="1" type="ORF">B0T19DRAFT_414328</name>
</gene>
<dbReference type="InterPro" id="IPR029058">
    <property type="entry name" value="AB_hydrolase_fold"/>
</dbReference>
<proteinExistence type="predicted"/>